<evidence type="ECO:0000256" key="4">
    <source>
        <dbReference type="ARBA" id="ARBA00023040"/>
    </source>
</evidence>
<organism evidence="11 12">
    <name type="scientific">Trichinella spiralis</name>
    <name type="common">Trichina worm</name>
    <dbReference type="NCBI Taxonomy" id="6334"/>
    <lineage>
        <taxon>Eukaryota</taxon>
        <taxon>Metazoa</taxon>
        <taxon>Ecdysozoa</taxon>
        <taxon>Nematoda</taxon>
        <taxon>Enoplea</taxon>
        <taxon>Dorylaimia</taxon>
        <taxon>Trichinellida</taxon>
        <taxon>Trichinellidae</taxon>
        <taxon>Trichinella</taxon>
    </lineage>
</organism>
<evidence type="ECO:0000313" key="12">
    <source>
        <dbReference type="Proteomes" id="UP000054776"/>
    </source>
</evidence>
<feature type="transmembrane region" description="Helical" evidence="9">
    <location>
        <begin position="38"/>
        <end position="64"/>
    </location>
</feature>
<keyword evidence="12" id="KW-1185">Reference proteome</keyword>
<dbReference type="Gene3D" id="1.20.1070.10">
    <property type="entry name" value="Rhodopsin 7-helix transmembrane proteins"/>
    <property type="match status" value="1"/>
</dbReference>
<evidence type="ECO:0000256" key="9">
    <source>
        <dbReference type="SAM" id="Phobius"/>
    </source>
</evidence>
<dbReference type="OrthoDB" id="9046662at2759"/>
<keyword evidence="3 9" id="KW-1133">Transmembrane helix</keyword>
<feature type="transmembrane region" description="Helical" evidence="9">
    <location>
        <begin position="239"/>
        <end position="260"/>
    </location>
</feature>
<dbReference type="SUPFAM" id="SSF81321">
    <property type="entry name" value="Family A G protein-coupled receptor-like"/>
    <property type="match status" value="1"/>
</dbReference>
<evidence type="ECO:0000313" key="11">
    <source>
        <dbReference type="EMBL" id="KRY39996.1"/>
    </source>
</evidence>
<dbReference type="PROSITE" id="PS00237">
    <property type="entry name" value="G_PROTEIN_RECEP_F1_1"/>
    <property type="match status" value="1"/>
</dbReference>
<keyword evidence="4 8" id="KW-0297">G-protein coupled receptor</keyword>
<dbReference type="STRING" id="6334.A0A0V1BTL2"/>
<keyword evidence="2 8" id="KW-0812">Transmembrane</keyword>
<dbReference type="Proteomes" id="UP000054776">
    <property type="component" value="Unassembled WGS sequence"/>
</dbReference>
<dbReference type="GO" id="GO:0004930">
    <property type="term" value="F:G protein-coupled receptor activity"/>
    <property type="evidence" value="ECO:0007669"/>
    <property type="project" value="UniProtKB-KW"/>
</dbReference>
<evidence type="ECO:0000256" key="5">
    <source>
        <dbReference type="ARBA" id="ARBA00023136"/>
    </source>
</evidence>
<feature type="transmembrane region" description="Helical" evidence="9">
    <location>
        <begin position="116"/>
        <end position="134"/>
    </location>
</feature>
<dbReference type="AlphaFoldDB" id="A0A0V1BTL2"/>
<evidence type="ECO:0000256" key="8">
    <source>
        <dbReference type="RuleBase" id="RU000688"/>
    </source>
</evidence>
<dbReference type="InterPro" id="IPR017452">
    <property type="entry name" value="GPCR_Rhodpsn_7TM"/>
</dbReference>
<proteinExistence type="inferred from homology"/>
<feature type="transmembrane region" description="Helical" evidence="9">
    <location>
        <begin position="76"/>
        <end position="96"/>
    </location>
</feature>
<protein>
    <submittedName>
        <fullName evidence="11">Putative G-protein coupled receptor C56G3.1</fullName>
    </submittedName>
</protein>
<dbReference type="InParanoid" id="A0A0V1BTL2"/>
<comment type="similarity">
    <text evidence="8">Belongs to the G-protein coupled receptor 1 family.</text>
</comment>
<evidence type="ECO:0000256" key="2">
    <source>
        <dbReference type="ARBA" id="ARBA00022692"/>
    </source>
</evidence>
<sequence>MRAEQCFLQSNGSEVGENFWKECLRDQARFQLFTTTEAAFFTAAYSIICGVGLLSNGLLIYVLFASLKKRNPGDVFIINLALSNFLLAALYIPFLWLPVNEGDFTHGLFFCKFANALPGSNIFCSTLTIAVMAVDRYYAVVNMNKSQISTRNNYFAILVAGLIWVVALALSLPYLLHYNLLSFRFPLEYALRFNKTEEIILFTTCTLRPQSCVDSGLNAEDEKRCTEQVELVISILQAVFLYLVPLLILVVYCVKLTHFLHKADRRRQLRLLGRRKNHPPPPPPITASSGGIIEAGPVKTPARSTRAIKLLFAMAASYALVWMPFEVLSLYIHLRSSHWTEDTVTKVMRVDQAFKLITVLSICINPIIYGFLNKNLNKRLKNIKVKCIKTKVVTQFTPNYLGPSKSNFCSFE</sequence>
<keyword evidence="7 8" id="KW-0807">Transducer</keyword>
<reference evidence="11 12" key="1">
    <citation type="submission" date="2015-01" db="EMBL/GenBank/DDBJ databases">
        <title>Evolution of Trichinella species and genotypes.</title>
        <authorList>
            <person name="Korhonen P.K."/>
            <person name="Edoardo P."/>
            <person name="Giuseppe L.R."/>
            <person name="Gasser R.B."/>
        </authorList>
    </citation>
    <scope>NUCLEOTIDE SEQUENCE [LARGE SCALE GENOMIC DNA]</scope>
    <source>
        <strain evidence="11">ISS3</strain>
    </source>
</reference>
<dbReference type="PRINTS" id="PR00237">
    <property type="entry name" value="GPCRRHODOPSN"/>
</dbReference>
<dbReference type="GO" id="GO:0016020">
    <property type="term" value="C:membrane"/>
    <property type="evidence" value="ECO:0007669"/>
    <property type="project" value="UniProtKB-SubCell"/>
</dbReference>
<dbReference type="EMBL" id="JYDH01000015">
    <property type="protein sequence ID" value="KRY39996.1"/>
    <property type="molecule type" value="Genomic_DNA"/>
</dbReference>
<keyword evidence="6 8" id="KW-0675">Receptor</keyword>
<dbReference type="PANTHER" id="PTHR24235:SF3">
    <property type="entry name" value="G-PROTEIN COUPLED RECEPTOR NPR-8-RELATED"/>
    <property type="match status" value="1"/>
</dbReference>
<comment type="subcellular location">
    <subcellularLocation>
        <location evidence="1">Membrane</location>
        <topology evidence="1">Multi-pass membrane protein</topology>
    </subcellularLocation>
</comment>
<dbReference type="PROSITE" id="PS50262">
    <property type="entry name" value="G_PROTEIN_RECEP_F1_2"/>
    <property type="match status" value="1"/>
</dbReference>
<evidence type="ECO:0000259" key="10">
    <source>
        <dbReference type="PROSITE" id="PS50262"/>
    </source>
</evidence>
<feature type="transmembrane region" description="Helical" evidence="9">
    <location>
        <begin position="352"/>
        <end position="372"/>
    </location>
</feature>
<dbReference type="InterPro" id="IPR000276">
    <property type="entry name" value="GPCR_Rhodpsn"/>
</dbReference>
<dbReference type="PANTHER" id="PTHR24235">
    <property type="entry name" value="NEUROPEPTIDE Y RECEPTOR"/>
    <property type="match status" value="1"/>
</dbReference>
<comment type="caution">
    <text evidence="11">The sequence shown here is derived from an EMBL/GenBank/DDBJ whole genome shotgun (WGS) entry which is preliminary data.</text>
</comment>
<evidence type="ECO:0000256" key="7">
    <source>
        <dbReference type="ARBA" id="ARBA00023224"/>
    </source>
</evidence>
<evidence type="ECO:0000256" key="3">
    <source>
        <dbReference type="ARBA" id="ARBA00022989"/>
    </source>
</evidence>
<evidence type="ECO:0000256" key="1">
    <source>
        <dbReference type="ARBA" id="ARBA00004141"/>
    </source>
</evidence>
<evidence type="ECO:0000256" key="6">
    <source>
        <dbReference type="ARBA" id="ARBA00023170"/>
    </source>
</evidence>
<feature type="transmembrane region" description="Helical" evidence="9">
    <location>
        <begin position="154"/>
        <end position="176"/>
    </location>
</feature>
<feature type="domain" description="G-protein coupled receptors family 1 profile" evidence="10">
    <location>
        <begin position="55"/>
        <end position="369"/>
    </location>
</feature>
<accession>A0A0V1BTL2</accession>
<name>A0A0V1BTL2_TRISP</name>
<feature type="transmembrane region" description="Helical" evidence="9">
    <location>
        <begin position="310"/>
        <end position="332"/>
    </location>
</feature>
<gene>
    <name evidence="11" type="primary">C56G3.1</name>
    <name evidence="11" type="ORF">T01_15063</name>
</gene>
<keyword evidence="5 9" id="KW-0472">Membrane</keyword>
<dbReference type="Pfam" id="PF00001">
    <property type="entry name" value="7tm_1"/>
    <property type="match status" value="1"/>
</dbReference>